<evidence type="ECO:0000256" key="3">
    <source>
        <dbReference type="ARBA" id="ARBA00022737"/>
    </source>
</evidence>
<evidence type="ECO:0000256" key="5">
    <source>
        <dbReference type="RuleBase" id="RU369068"/>
    </source>
</evidence>
<dbReference type="GO" id="GO:0032956">
    <property type="term" value="P:regulation of actin cytoskeleton organization"/>
    <property type="evidence" value="ECO:0007669"/>
    <property type="project" value="TreeGrafter"/>
</dbReference>
<feature type="repeat" description="WD" evidence="4">
    <location>
        <begin position="1"/>
        <end position="30"/>
    </location>
</feature>
<dbReference type="InterPro" id="IPR037588">
    <property type="entry name" value="MLST8"/>
</dbReference>
<dbReference type="InterPro" id="IPR001680">
    <property type="entry name" value="WD40_rpt"/>
</dbReference>
<dbReference type="InterPro" id="IPR015943">
    <property type="entry name" value="WD40/YVTN_repeat-like_dom_sf"/>
</dbReference>
<organism evidence="6 7">
    <name type="scientific">Haemonchus contortus</name>
    <name type="common">Barber pole worm</name>
    <dbReference type="NCBI Taxonomy" id="6289"/>
    <lineage>
        <taxon>Eukaryota</taxon>
        <taxon>Metazoa</taxon>
        <taxon>Ecdysozoa</taxon>
        <taxon>Nematoda</taxon>
        <taxon>Chromadorea</taxon>
        <taxon>Rhabditida</taxon>
        <taxon>Rhabditina</taxon>
        <taxon>Rhabditomorpha</taxon>
        <taxon>Strongyloidea</taxon>
        <taxon>Trichostrongylidae</taxon>
        <taxon>Haemonchus</taxon>
    </lineage>
</organism>
<dbReference type="WBParaSite" id="HCON_00193580-00001">
    <property type="protein sequence ID" value="HCON_00193580-00001"/>
    <property type="gene ID" value="HCON_00193580"/>
</dbReference>
<dbReference type="PANTHER" id="PTHR19842">
    <property type="entry name" value="G BETA-LIKE PROTEIN GBL"/>
    <property type="match status" value="1"/>
</dbReference>
<dbReference type="Pfam" id="PF00400">
    <property type="entry name" value="WD40"/>
    <property type="match status" value="3"/>
</dbReference>
<dbReference type="SMART" id="SM00320">
    <property type="entry name" value="WD40"/>
    <property type="match status" value="2"/>
</dbReference>
<accession>A0A7I5EF51</accession>
<dbReference type="GO" id="GO:0031932">
    <property type="term" value="C:TORC2 complex"/>
    <property type="evidence" value="ECO:0007669"/>
    <property type="project" value="UniProtKB-UniRule"/>
</dbReference>
<protein>
    <recommendedName>
        <fullName evidence="5">Target of rapamycin complex subunit lst8</fullName>
        <shortName evidence="5">TORC subunit lst8</shortName>
    </recommendedName>
</protein>
<reference evidence="7" key="1">
    <citation type="submission" date="2020-12" db="UniProtKB">
        <authorList>
            <consortium name="WormBaseParasite"/>
        </authorList>
    </citation>
    <scope>IDENTIFICATION</scope>
    <source>
        <strain evidence="7">MHco3</strain>
    </source>
</reference>
<evidence type="ECO:0000313" key="6">
    <source>
        <dbReference type="Proteomes" id="UP000025227"/>
    </source>
</evidence>
<dbReference type="GO" id="GO:0031931">
    <property type="term" value="C:TORC1 complex"/>
    <property type="evidence" value="ECO:0007669"/>
    <property type="project" value="UniProtKB-UniRule"/>
</dbReference>
<keyword evidence="6" id="KW-1185">Reference proteome</keyword>
<proteinExistence type="inferred from homology"/>
<dbReference type="InterPro" id="IPR019775">
    <property type="entry name" value="WD40_repeat_CS"/>
</dbReference>
<dbReference type="AlphaFoldDB" id="A0A7I5EF51"/>
<comment type="subcellular location">
    <subcellularLocation>
        <location evidence="5">Cytoplasm</location>
    </subcellularLocation>
</comment>
<evidence type="ECO:0000256" key="4">
    <source>
        <dbReference type="PROSITE-ProRule" id="PRU00221"/>
    </source>
</evidence>
<dbReference type="PANTHER" id="PTHR19842:SF0">
    <property type="entry name" value="TARGET OF RAPAMYCIN COMPLEX SUBUNIT LST8"/>
    <property type="match status" value="1"/>
</dbReference>
<sequence length="134" mass="15163">MTEVHSLMASASYDQTVRIWDVGSGRHVTTIPHSDSQVNAMAFTPNGYQLAVAAFQKVKIYDMTSLKPSNHITPLVCFEQIMKNVTAIGFEAQSRWMFTGGEDHSCRVYEMRVNQLVCQRVFDVSPQILQIKCF</sequence>
<dbReference type="OrthoDB" id="400at2759"/>
<evidence type="ECO:0000256" key="1">
    <source>
        <dbReference type="ARBA" id="ARBA00009890"/>
    </source>
</evidence>
<evidence type="ECO:0000313" key="7">
    <source>
        <dbReference type="WBParaSite" id="HCON_00193580-00001"/>
    </source>
</evidence>
<dbReference type="GO" id="GO:0005737">
    <property type="term" value="C:cytoplasm"/>
    <property type="evidence" value="ECO:0007669"/>
    <property type="project" value="UniProtKB-SubCell"/>
</dbReference>
<keyword evidence="5" id="KW-0963">Cytoplasm</keyword>
<comment type="similarity">
    <text evidence="1 5">Belongs to the WD repeat LST8 family.</text>
</comment>
<name>A0A7I5EF51_HAECO</name>
<dbReference type="PROSITE" id="PS50082">
    <property type="entry name" value="WD_REPEATS_2"/>
    <property type="match status" value="1"/>
</dbReference>
<dbReference type="Gene3D" id="2.130.10.10">
    <property type="entry name" value="YVTN repeat-like/Quinoprotein amine dehydrogenase"/>
    <property type="match status" value="1"/>
</dbReference>
<dbReference type="PROSITE" id="PS00678">
    <property type="entry name" value="WD_REPEATS_1"/>
    <property type="match status" value="1"/>
</dbReference>
<dbReference type="Proteomes" id="UP000025227">
    <property type="component" value="Unplaced"/>
</dbReference>
<dbReference type="GO" id="GO:0031929">
    <property type="term" value="P:TOR signaling"/>
    <property type="evidence" value="ECO:0007669"/>
    <property type="project" value="UniProtKB-UniRule"/>
</dbReference>
<keyword evidence="3 5" id="KW-0677">Repeat</keyword>
<evidence type="ECO:0000256" key="2">
    <source>
        <dbReference type="ARBA" id="ARBA00022574"/>
    </source>
</evidence>
<comment type="subunit">
    <text evidence="5">Part of TORC1 complex. Part of the TORC2 complex.</text>
</comment>
<dbReference type="InterPro" id="IPR036322">
    <property type="entry name" value="WD40_repeat_dom_sf"/>
</dbReference>
<comment type="function">
    <text evidence="5">Subunit of TORC1 and TORC2, which regulate cell growth and survival in response to nutrient and hormonal signals.</text>
</comment>
<dbReference type="SUPFAM" id="SSF50978">
    <property type="entry name" value="WD40 repeat-like"/>
    <property type="match status" value="1"/>
</dbReference>
<keyword evidence="2 4" id="KW-0853">WD repeat</keyword>